<proteinExistence type="predicted"/>
<dbReference type="Pfam" id="PF13765">
    <property type="entry name" value="PRY"/>
    <property type="match status" value="1"/>
</dbReference>
<reference evidence="5" key="3">
    <citation type="submission" date="2020-05" db="EMBL/GenBank/DDBJ databases">
        <title>Electrophorus electricus (electric eel) genome, fEleEle1, primary haplotype.</title>
        <authorList>
            <person name="Myers G."/>
            <person name="Meyer A."/>
            <person name="Fedrigo O."/>
            <person name="Formenti G."/>
            <person name="Rhie A."/>
            <person name="Tracey A."/>
            <person name="Sims Y."/>
            <person name="Jarvis E.D."/>
        </authorList>
    </citation>
    <scope>NUCLEOTIDE SEQUENCE [LARGE SCALE GENOMIC DNA]</scope>
</reference>
<dbReference type="SMART" id="SM00449">
    <property type="entry name" value="SPRY"/>
    <property type="match status" value="1"/>
</dbReference>
<evidence type="ECO:0000256" key="3">
    <source>
        <dbReference type="ARBA" id="ARBA00022833"/>
    </source>
</evidence>
<keyword evidence="3" id="KW-0862">Zinc</keyword>
<reference evidence="6" key="2">
    <citation type="journal article" date="2017" name="Sci. Adv.">
        <title>A tail of two voltages: Proteomic comparison of the three electric organs of the electric eel.</title>
        <authorList>
            <person name="Traeger L.L."/>
            <person name="Sabat G."/>
            <person name="Barrett-Wilt G.A."/>
            <person name="Wells G.B."/>
            <person name="Sussman M.R."/>
        </authorList>
    </citation>
    <scope>NUCLEOTIDE SEQUENCE [LARGE SCALE GENOMIC DNA]</scope>
</reference>
<dbReference type="InterPro" id="IPR006574">
    <property type="entry name" value="PRY"/>
</dbReference>
<reference evidence="6" key="1">
    <citation type="journal article" date="2014" name="Science">
        <title>Nonhuman genetics. Genomic basis for the convergent evolution of electric organs.</title>
        <authorList>
            <person name="Gallant J.R."/>
            <person name="Traeger L.L."/>
            <person name="Volkening J.D."/>
            <person name="Moffett H."/>
            <person name="Chen P.H."/>
            <person name="Novina C.D."/>
            <person name="Phillips G.N.Jr."/>
            <person name="Anand R."/>
            <person name="Wells G.B."/>
            <person name="Pinch M."/>
            <person name="Guth R."/>
            <person name="Unguez G.A."/>
            <person name="Albert J.S."/>
            <person name="Zakon H.H."/>
            <person name="Samanta M.P."/>
            <person name="Sussman M.R."/>
        </authorList>
    </citation>
    <scope>NUCLEOTIDE SEQUENCE [LARGE SCALE GENOMIC DNA]</scope>
</reference>
<dbReference type="GO" id="GO:0005737">
    <property type="term" value="C:cytoplasm"/>
    <property type="evidence" value="ECO:0007669"/>
    <property type="project" value="UniProtKB-ARBA"/>
</dbReference>
<evidence type="ECO:0000259" key="4">
    <source>
        <dbReference type="PROSITE" id="PS50188"/>
    </source>
</evidence>
<evidence type="ECO:0000313" key="6">
    <source>
        <dbReference type="Proteomes" id="UP000314983"/>
    </source>
</evidence>
<dbReference type="InterPro" id="IPR003877">
    <property type="entry name" value="SPRY_dom"/>
</dbReference>
<dbReference type="InterPro" id="IPR043136">
    <property type="entry name" value="B30.2/SPRY_sf"/>
</dbReference>
<dbReference type="SUPFAM" id="SSF49899">
    <property type="entry name" value="Concanavalin A-like lectins/glucanases"/>
    <property type="match status" value="1"/>
</dbReference>
<feature type="domain" description="B30.2/SPRY" evidence="4">
    <location>
        <begin position="2"/>
        <end position="200"/>
    </location>
</feature>
<protein>
    <recommendedName>
        <fullName evidence="4">B30.2/SPRY domain-containing protein</fullName>
    </recommendedName>
</protein>
<keyword evidence="2" id="KW-0863">Zinc-finger</keyword>
<evidence type="ECO:0000313" key="5">
    <source>
        <dbReference type="Ensembl" id="ENSEEEP00000002798.2"/>
    </source>
</evidence>
<reference evidence="5" key="5">
    <citation type="submission" date="2025-09" db="UniProtKB">
        <authorList>
            <consortium name="Ensembl"/>
        </authorList>
    </citation>
    <scope>IDENTIFICATION</scope>
</reference>
<name>A0A4W4DUB4_ELEEL</name>
<keyword evidence="1" id="KW-0479">Metal-binding</keyword>
<dbReference type="PANTHER" id="PTHR25465:SF80">
    <property type="entry name" value="TRIPARTITE MOTIF-CONTAINING PROTEIN 16-LIKE"/>
    <property type="match status" value="1"/>
</dbReference>
<dbReference type="InterPro" id="IPR013320">
    <property type="entry name" value="ConA-like_dom_sf"/>
</dbReference>
<dbReference type="InterPro" id="IPR001870">
    <property type="entry name" value="B30.2/SPRY"/>
</dbReference>
<evidence type="ECO:0000256" key="2">
    <source>
        <dbReference type="ARBA" id="ARBA00022771"/>
    </source>
</evidence>
<dbReference type="Pfam" id="PF00622">
    <property type="entry name" value="SPRY"/>
    <property type="match status" value="1"/>
</dbReference>
<dbReference type="STRING" id="8005.ENSEEEP00000002798"/>
<reference evidence="5" key="4">
    <citation type="submission" date="2025-08" db="UniProtKB">
        <authorList>
            <consortium name="Ensembl"/>
        </authorList>
    </citation>
    <scope>IDENTIFICATION</scope>
</reference>
<evidence type="ECO:0000256" key="1">
    <source>
        <dbReference type="ARBA" id="ARBA00022723"/>
    </source>
</evidence>
<gene>
    <name evidence="5" type="primary">zgc:195001</name>
</gene>
<organism evidence="5 6">
    <name type="scientific">Electrophorus electricus</name>
    <name type="common">Electric eel</name>
    <name type="synonym">Gymnotus electricus</name>
    <dbReference type="NCBI Taxonomy" id="8005"/>
    <lineage>
        <taxon>Eukaryota</taxon>
        <taxon>Metazoa</taxon>
        <taxon>Chordata</taxon>
        <taxon>Craniata</taxon>
        <taxon>Vertebrata</taxon>
        <taxon>Euteleostomi</taxon>
        <taxon>Actinopterygii</taxon>
        <taxon>Neopterygii</taxon>
        <taxon>Teleostei</taxon>
        <taxon>Ostariophysi</taxon>
        <taxon>Gymnotiformes</taxon>
        <taxon>Gymnotoidei</taxon>
        <taxon>Gymnotidae</taxon>
        <taxon>Electrophorus</taxon>
    </lineage>
</organism>
<dbReference type="AlphaFoldDB" id="A0A4W4DUB4"/>
<dbReference type="GeneTree" id="ENSGT00930000151196"/>
<dbReference type="InterPro" id="IPR003879">
    <property type="entry name" value="Butyrophylin_SPRY"/>
</dbReference>
<sequence>PYEPDIPEPTTRAELVKYWMPVSLDDRTSQKMLWLSDSGSKVSRMKDVACPVLDRPERYEHAPQVLCKEGVFGRRGYWEVEHEGWVVIGVVYESSGRKVKDGPCGLGENAMSWAVGWGGSCYQAWHNGENVEIPGTLCNAIGVYVDQPAGIISFYLVEGGQGEPREVRLIHSFKTSLTDKLLPGFWVGQKSYCSILKKDQ</sequence>
<dbReference type="InterPro" id="IPR051051">
    <property type="entry name" value="E3_ubiq-ligase_TRIM/RNF"/>
</dbReference>
<dbReference type="PROSITE" id="PS50188">
    <property type="entry name" value="B302_SPRY"/>
    <property type="match status" value="1"/>
</dbReference>
<dbReference type="PANTHER" id="PTHR25465">
    <property type="entry name" value="B-BOX DOMAIN CONTAINING"/>
    <property type="match status" value="1"/>
</dbReference>
<keyword evidence="6" id="KW-1185">Reference proteome</keyword>
<dbReference type="Ensembl" id="ENSEEET00000002843.2">
    <property type="protein sequence ID" value="ENSEEEP00000002798.2"/>
    <property type="gene ID" value="ENSEEEG00000001607.2"/>
</dbReference>
<dbReference type="Gene3D" id="2.60.120.920">
    <property type="match status" value="1"/>
</dbReference>
<dbReference type="GO" id="GO:0008270">
    <property type="term" value="F:zinc ion binding"/>
    <property type="evidence" value="ECO:0007669"/>
    <property type="project" value="UniProtKB-KW"/>
</dbReference>
<dbReference type="Proteomes" id="UP000314983">
    <property type="component" value="Chromosome 1"/>
</dbReference>
<dbReference type="PRINTS" id="PR01407">
    <property type="entry name" value="BUTYPHLNCDUF"/>
</dbReference>
<dbReference type="OMA" id="RADFMKH"/>
<accession>A0A4W4DUB4</accession>